<dbReference type="InterPro" id="IPR036412">
    <property type="entry name" value="HAD-like_sf"/>
</dbReference>
<name>A0ABS1TKP7_9CLOT</name>
<dbReference type="PANTHER" id="PTHR43434">
    <property type="entry name" value="PHOSPHOGLYCOLATE PHOSPHATASE"/>
    <property type="match status" value="1"/>
</dbReference>
<dbReference type="InterPro" id="IPR041492">
    <property type="entry name" value="HAD_2"/>
</dbReference>
<organism evidence="1 2">
    <name type="scientific">Clostridium rhizosphaerae</name>
    <dbReference type="NCBI Taxonomy" id="2803861"/>
    <lineage>
        <taxon>Bacteria</taxon>
        <taxon>Bacillati</taxon>
        <taxon>Bacillota</taxon>
        <taxon>Clostridia</taxon>
        <taxon>Eubacteriales</taxon>
        <taxon>Clostridiaceae</taxon>
        <taxon>Clostridium</taxon>
    </lineage>
</organism>
<keyword evidence="1" id="KW-0378">Hydrolase</keyword>
<dbReference type="InterPro" id="IPR006439">
    <property type="entry name" value="HAD-SF_hydro_IA"/>
</dbReference>
<keyword evidence="2" id="KW-1185">Reference proteome</keyword>
<dbReference type="SFLD" id="SFLDG01129">
    <property type="entry name" value="C1.5:_HAD__Beta-PGM__Phosphata"/>
    <property type="match status" value="1"/>
</dbReference>
<dbReference type="NCBIfam" id="TIGR01549">
    <property type="entry name" value="HAD-SF-IA-v1"/>
    <property type="match status" value="1"/>
</dbReference>
<dbReference type="InterPro" id="IPR023214">
    <property type="entry name" value="HAD_sf"/>
</dbReference>
<dbReference type="NCBIfam" id="TIGR01509">
    <property type="entry name" value="HAD-SF-IA-v3"/>
    <property type="match status" value="1"/>
</dbReference>
<dbReference type="Gene3D" id="3.40.50.1000">
    <property type="entry name" value="HAD superfamily/HAD-like"/>
    <property type="match status" value="1"/>
</dbReference>
<comment type="caution">
    <text evidence="1">The sequence shown here is derived from an EMBL/GenBank/DDBJ whole genome shotgun (WGS) entry which is preliminary data.</text>
</comment>
<accession>A0ABS1TKP7</accession>
<gene>
    <name evidence="1" type="ORF">JK636_22830</name>
</gene>
<reference evidence="1 2" key="1">
    <citation type="submission" date="2021-01" db="EMBL/GenBank/DDBJ databases">
        <title>Genome public.</title>
        <authorList>
            <person name="Liu C."/>
            <person name="Sun Q."/>
        </authorList>
    </citation>
    <scope>NUCLEOTIDE SEQUENCE [LARGE SCALE GENOMIC DNA]</scope>
    <source>
        <strain evidence="1 2">YIM B02515</strain>
    </source>
</reference>
<dbReference type="InterPro" id="IPR050155">
    <property type="entry name" value="HAD-like_hydrolase_sf"/>
</dbReference>
<dbReference type="EMBL" id="JAESWC010000024">
    <property type="protein sequence ID" value="MBL4938543.1"/>
    <property type="molecule type" value="Genomic_DNA"/>
</dbReference>
<dbReference type="RefSeq" id="WP_202751308.1">
    <property type="nucleotide sequence ID" value="NZ_JAESWC010000024.1"/>
</dbReference>
<evidence type="ECO:0000313" key="2">
    <source>
        <dbReference type="Proteomes" id="UP000632377"/>
    </source>
</evidence>
<dbReference type="SFLD" id="SFLDS00003">
    <property type="entry name" value="Haloacid_Dehalogenase"/>
    <property type="match status" value="1"/>
</dbReference>
<sequence length="247" mass="28167">MKYEAIIFDVSDTLIEYFPNYAQIYGDRLRGLGFEVTEEKTKEISKAVNFAIGEQTQKEQCGAPHLSQEELKTLLDEAALNCVINKNTCTQKYLIDLDKIDIPVQKMMIIPGVIDTLNVLKNSYRLAIVSNHYTWLMDYLIKSGLAPYFESIVISDIVGVAKPNIRIMEIALEELDLKAENCLYVGDQPFDVLCSKQAGMDCVWITTDESELPRSIPYKEDYRIKKLQDLISILQVVQVTQKMHINS</sequence>
<dbReference type="Pfam" id="PF13419">
    <property type="entry name" value="HAD_2"/>
    <property type="match status" value="1"/>
</dbReference>
<dbReference type="Proteomes" id="UP000632377">
    <property type="component" value="Unassembled WGS sequence"/>
</dbReference>
<dbReference type="GO" id="GO:0016787">
    <property type="term" value="F:hydrolase activity"/>
    <property type="evidence" value="ECO:0007669"/>
    <property type="project" value="UniProtKB-KW"/>
</dbReference>
<dbReference type="Gene3D" id="1.10.150.520">
    <property type="match status" value="1"/>
</dbReference>
<dbReference type="SUPFAM" id="SSF56784">
    <property type="entry name" value="HAD-like"/>
    <property type="match status" value="1"/>
</dbReference>
<evidence type="ECO:0000313" key="1">
    <source>
        <dbReference type="EMBL" id="MBL4938543.1"/>
    </source>
</evidence>
<proteinExistence type="predicted"/>
<dbReference type="PANTHER" id="PTHR43434:SF1">
    <property type="entry name" value="PHOSPHOGLYCOLATE PHOSPHATASE"/>
    <property type="match status" value="1"/>
</dbReference>
<protein>
    <submittedName>
        <fullName evidence="1">HAD-IA family hydrolase</fullName>
    </submittedName>
</protein>